<evidence type="ECO:0000313" key="3">
    <source>
        <dbReference type="Proteomes" id="UP001529510"/>
    </source>
</evidence>
<organism evidence="2 3">
    <name type="scientific">Cirrhinus mrigala</name>
    <name type="common">Mrigala</name>
    <dbReference type="NCBI Taxonomy" id="683832"/>
    <lineage>
        <taxon>Eukaryota</taxon>
        <taxon>Metazoa</taxon>
        <taxon>Chordata</taxon>
        <taxon>Craniata</taxon>
        <taxon>Vertebrata</taxon>
        <taxon>Euteleostomi</taxon>
        <taxon>Actinopterygii</taxon>
        <taxon>Neopterygii</taxon>
        <taxon>Teleostei</taxon>
        <taxon>Ostariophysi</taxon>
        <taxon>Cypriniformes</taxon>
        <taxon>Cyprinidae</taxon>
        <taxon>Labeoninae</taxon>
        <taxon>Labeonini</taxon>
        <taxon>Cirrhinus</taxon>
    </lineage>
</organism>
<dbReference type="InterPro" id="IPR052090">
    <property type="entry name" value="Cytolytic_pore-forming_toxin"/>
</dbReference>
<dbReference type="InterPro" id="IPR013783">
    <property type="entry name" value="Ig-like_fold"/>
</dbReference>
<dbReference type="EMBL" id="JAMKFB020000003">
    <property type="protein sequence ID" value="KAL0198925.1"/>
    <property type="molecule type" value="Genomic_DNA"/>
</dbReference>
<dbReference type="PROSITE" id="PS50853">
    <property type="entry name" value="FN3"/>
    <property type="match status" value="1"/>
</dbReference>
<feature type="non-terminal residue" evidence="2">
    <location>
        <position position="433"/>
    </location>
</feature>
<dbReference type="CDD" id="cd00063">
    <property type="entry name" value="FN3"/>
    <property type="match status" value="1"/>
</dbReference>
<keyword evidence="3" id="KW-1185">Reference proteome</keyword>
<reference evidence="2 3" key="1">
    <citation type="submission" date="2024-05" db="EMBL/GenBank/DDBJ databases">
        <title>Genome sequencing and assembly of Indian major carp, Cirrhinus mrigala (Hamilton, 1822).</title>
        <authorList>
            <person name="Mohindra V."/>
            <person name="Chowdhury L.M."/>
            <person name="Lal K."/>
            <person name="Jena J.K."/>
        </authorList>
    </citation>
    <scope>NUCLEOTIDE SEQUENCE [LARGE SCALE GENOMIC DNA]</scope>
    <source>
        <strain evidence="2">CM1030</strain>
        <tissue evidence="2">Blood</tissue>
    </source>
</reference>
<accession>A0ABD0RLE8</accession>
<proteinExistence type="predicted"/>
<dbReference type="Pfam" id="PF21109">
    <property type="entry name" value="Stonustoxin_helical"/>
    <property type="match status" value="1"/>
</dbReference>
<dbReference type="InterPro" id="IPR048997">
    <property type="entry name" value="Stonustoxin-like_helical"/>
</dbReference>
<dbReference type="PANTHER" id="PTHR31594:SF15">
    <property type="entry name" value="VERRUCOTOXIN SUBUNIT BETA ISOFORM X1-RELATED"/>
    <property type="match status" value="1"/>
</dbReference>
<dbReference type="InterPro" id="IPR040581">
    <property type="entry name" value="Thioredoxin_11"/>
</dbReference>
<dbReference type="Pfam" id="PF18078">
    <property type="entry name" value="Thioredoxin_11"/>
    <property type="match status" value="1"/>
</dbReference>
<dbReference type="InterPro" id="IPR003961">
    <property type="entry name" value="FN3_dom"/>
</dbReference>
<evidence type="ECO:0000259" key="1">
    <source>
        <dbReference type="PROSITE" id="PS50853"/>
    </source>
</evidence>
<dbReference type="AlphaFoldDB" id="A0ABD0RLE8"/>
<protein>
    <recommendedName>
        <fullName evidence="1">Fibronectin type-III domain-containing protein</fullName>
    </recommendedName>
</protein>
<dbReference type="Proteomes" id="UP001529510">
    <property type="component" value="Unassembled WGS sequence"/>
</dbReference>
<name>A0ABD0RLE8_CIRMR</name>
<dbReference type="SUPFAM" id="SSF49265">
    <property type="entry name" value="Fibronectin type III"/>
    <property type="match status" value="1"/>
</dbReference>
<feature type="domain" description="Fibronectin type-III" evidence="1">
    <location>
        <begin position="343"/>
        <end position="433"/>
    </location>
</feature>
<sequence length="433" mass="49024">EDKNTVEGEVQVAYEKLQGVVSVDANADLSMNDNQKTAVKKFSCTFYGDFQLPSNPTSFEDALKVFADLPKLLEENQELAVPLRVWLYPLDKLHSSPSKLQKDISMDLIMAIESVIESLNTTEMKCSDLLKDSPALTFAEFQDKILKMKQNCYMYKLRLIKNLGYLLPNIRGDVMKETTLNDLLHKHDDSPFRASDLTEWVKDTERESEIIKTILRQLKDYGAQVEVNLELILMDLKVGNLVSYTFTSLDCSDVLLSKQKAYLSPSTKQKTDEKTSDLRQTSWLTSENKNTMKRNLTILRNLIDSKVCKPVRFIVSSKEMEDNPGSCILLYENGCDEAVCFIPPSKPACPITEEVKGQSVVLKVPSSCPATVELRLLYKPKQDSVWTSKPVLKDQNTVTLTDLREETEYEIKLAAVGKLNYTVDSDVIKVNTE</sequence>
<dbReference type="PANTHER" id="PTHR31594">
    <property type="entry name" value="AIG1-TYPE G DOMAIN-CONTAINING PROTEIN"/>
    <property type="match status" value="1"/>
</dbReference>
<gene>
    <name evidence="2" type="ORF">M9458_007465</name>
</gene>
<feature type="non-terminal residue" evidence="2">
    <location>
        <position position="1"/>
    </location>
</feature>
<dbReference type="InterPro" id="IPR036116">
    <property type="entry name" value="FN3_sf"/>
</dbReference>
<dbReference type="Gene3D" id="2.60.40.10">
    <property type="entry name" value="Immunoglobulins"/>
    <property type="match status" value="1"/>
</dbReference>
<evidence type="ECO:0000313" key="2">
    <source>
        <dbReference type="EMBL" id="KAL0198925.1"/>
    </source>
</evidence>
<comment type="caution">
    <text evidence="2">The sequence shown here is derived from an EMBL/GenBank/DDBJ whole genome shotgun (WGS) entry which is preliminary data.</text>
</comment>